<name>X1H4W0_9ZZZZ</name>
<feature type="non-terminal residue" evidence="1">
    <location>
        <position position="40"/>
    </location>
</feature>
<sequence length="40" mass="4691">MMQKRVIKVRIRTVIGREIVGKLKTKNPVYQHNFGEPVPE</sequence>
<dbReference type="AlphaFoldDB" id="X1H4W0"/>
<dbReference type="Pfam" id="PF22010">
    <property type="entry name" value="OrtA"/>
    <property type="match status" value="1"/>
</dbReference>
<protein>
    <submittedName>
        <fullName evidence="1">Uncharacterized protein</fullName>
    </submittedName>
</protein>
<proteinExistence type="predicted"/>
<reference evidence="1" key="1">
    <citation type="journal article" date="2014" name="Front. Microbiol.">
        <title>High frequency of phylogenetically diverse reductive dehalogenase-homologous genes in deep subseafloor sedimentary metagenomes.</title>
        <authorList>
            <person name="Kawai M."/>
            <person name="Futagami T."/>
            <person name="Toyoda A."/>
            <person name="Takaki Y."/>
            <person name="Nishi S."/>
            <person name="Hori S."/>
            <person name="Arai W."/>
            <person name="Tsubouchi T."/>
            <person name="Morono Y."/>
            <person name="Uchiyama I."/>
            <person name="Ito T."/>
            <person name="Fujiyama A."/>
            <person name="Inagaki F."/>
            <person name="Takami H."/>
        </authorList>
    </citation>
    <scope>NUCLEOTIDE SEQUENCE</scope>
    <source>
        <strain evidence="1">Expedition CK06-06</strain>
    </source>
</reference>
<accession>X1H4W0</accession>
<evidence type="ECO:0000313" key="1">
    <source>
        <dbReference type="EMBL" id="GAH48889.1"/>
    </source>
</evidence>
<dbReference type="EMBL" id="BARU01023051">
    <property type="protein sequence ID" value="GAH48889.1"/>
    <property type="molecule type" value="Genomic_DNA"/>
</dbReference>
<gene>
    <name evidence="1" type="ORF">S03H2_37448</name>
</gene>
<comment type="caution">
    <text evidence="1">The sequence shown here is derived from an EMBL/GenBank/DDBJ whole genome shotgun (WGS) entry which is preliminary data.</text>
</comment>
<organism evidence="1">
    <name type="scientific">marine sediment metagenome</name>
    <dbReference type="NCBI Taxonomy" id="412755"/>
    <lineage>
        <taxon>unclassified sequences</taxon>
        <taxon>metagenomes</taxon>
        <taxon>ecological metagenomes</taxon>
    </lineage>
</organism>
<dbReference type="InterPro" id="IPR047755">
    <property type="entry name" value="OrtA"/>
</dbReference>